<proteinExistence type="predicted"/>
<name>A0A7S4J1Q1_9STRA</name>
<dbReference type="Gene3D" id="3.30.1370.50">
    <property type="entry name" value="R3H-like domain"/>
    <property type="match status" value="1"/>
</dbReference>
<protein>
    <recommendedName>
        <fullName evidence="9">RanBP2-type domain-containing protein</fullName>
    </recommendedName>
</protein>
<dbReference type="EMBL" id="HBKQ01028799">
    <property type="protein sequence ID" value="CAE2247512.1"/>
    <property type="molecule type" value="Transcribed_RNA"/>
</dbReference>
<evidence type="ECO:0000256" key="2">
    <source>
        <dbReference type="ARBA" id="ARBA00022771"/>
    </source>
</evidence>
<accession>A0A7S4J1Q1</accession>
<sequence>MSGALFAVEGSGRSDHGGSIVERLPLVADFEAVLHRVARSSAHLETFRLGPGLLRNDSSNKWLGALKAISANCTMLRSLEVEGISFGPSGRQSSTSGAEAGSSSSVSALFEAMAVNCASLERLSLSRCSGVQDRHIQSLLLELRDGTASVPKLKELDLSYTDVNGLSFAALCSRRQMLTDNFGHGSANFIRKLNLDGTIVNVSWLKRIITTIGENLEELSVMECPRLVDAGPELWSVLASTKTEDYGQEGQQSALRHLSSLRMELGFDVSDYVAEAAVACSMAHATSGAESHSYEQEESETNQHFEGHQNESVESEMTWWSCRRCTLVNEPGSHRCAACNGRRSGSHVRPHRHKQPFVDSNRACQTEGEHSRFVPKVLDLEKLSHLPLTEFAVVLHLRDSFRERIQSGTSVNNFSTGRSTPLVQRILGALPRGVTDLSLLFPTTAELNRSSDGICSGADFFLLDERICSIMQKSVASSLRSLELGPIRLADATIFGAMISSLTSLKTLKLFGDRCLGLHTATILSEIFGTVAEGGHVEPCPNLEILQLTVARADGFVSSEELARYTPPHTNSNMHDRKNHDVTILSTSLKRLWLHGCEDLEVINLNAPFLERLTVAECSALVSLQFVGEDGSVIDTTVNENGSNGADISGGRLQHLRLSNCTSLSPYCVAAMRLPKLTRLDVDGLLLIEDWEFGALVAGAGQSLTSLRLNQCRSLGDVNEWKDPVSAFHPLSVLHIRQPSPALDCLALQTLFSGHCAQDAVLACSLRDLIVKNAPGVKGILCASPKSSNHTTQEQGFMDEELANHLSQSSAMFLPGGIDEEVADLQSSRGVERVLLSFVNRSRAGGSDELGFPPTLTSYQRKLVHEVAEDLGLVHESVRLGSGTKIVKVTIAVENIGVFDAVDQDLNANAEPNIWVAPEQIADEQHQDEGFGVTFALDGDDGDEDDNHDEEDDNGIFELEEEAVAPRQEEDSSCLVEEDTPTKAQSRRQQRKARKAAKKSGASLPDSGVVTDTVTKSGSDGEEDAEETAFDPLLQCERFARFDPKMYRRLTSLAHKLPADPDSGIAICLRYLRGVCPYQKTRDGGGACRYAHFEVKSSQQKKFAPLLDYVCGKTEEVAVGRRRSSKRRSQKHNYELATSLENDYGSYGTEDALQFMDSHMGNMRRGRKGNRGRRRKASMGNEDDHDSDGLSRSYGTDEGASDEGSSARGTSPARSADGFTLSSSPGDFTALNGNPTSSTLPSALNLQCLLSLELVKCPALTGACLHGPCLVRVSLHGCVKLNFLDLKAPQLTNLDVSECTCLHSLLLHSNSFRWLRVANLTGCKNLHEGFMSKLVNHCRGLRQLHIFGSGAAEKGRNIRERQRIKTKATFLAKLTAGRPELEVVTTKKEWRLLRAKREGAASNQFEEEEGAIGNLL</sequence>
<gene>
    <name evidence="8" type="ORF">OAUR00152_LOCUS19570</name>
</gene>
<feature type="region of interest" description="Disordered" evidence="5">
    <location>
        <begin position="933"/>
        <end position="952"/>
    </location>
</feature>
<dbReference type="SMART" id="SM00393">
    <property type="entry name" value="R3H"/>
    <property type="match status" value="1"/>
</dbReference>
<dbReference type="PROSITE" id="PS50199">
    <property type="entry name" value="ZF_RANBP2_2"/>
    <property type="match status" value="1"/>
</dbReference>
<feature type="domain" description="RanBP2-type" evidence="6">
    <location>
        <begin position="316"/>
        <end position="345"/>
    </location>
</feature>
<evidence type="ECO:0000259" key="6">
    <source>
        <dbReference type="PROSITE" id="PS50199"/>
    </source>
</evidence>
<evidence type="ECO:0000256" key="1">
    <source>
        <dbReference type="ARBA" id="ARBA00022723"/>
    </source>
</evidence>
<evidence type="ECO:0000259" key="7">
    <source>
        <dbReference type="PROSITE" id="PS51061"/>
    </source>
</evidence>
<dbReference type="Gene3D" id="3.80.10.10">
    <property type="entry name" value="Ribonuclease Inhibitor"/>
    <property type="match status" value="3"/>
</dbReference>
<keyword evidence="2 4" id="KW-0863">Zinc-finger</keyword>
<dbReference type="SUPFAM" id="SSF82708">
    <property type="entry name" value="R3H domain"/>
    <property type="match status" value="1"/>
</dbReference>
<feature type="domain" description="R3H" evidence="7">
    <location>
        <begin position="825"/>
        <end position="892"/>
    </location>
</feature>
<evidence type="ECO:0000256" key="5">
    <source>
        <dbReference type="SAM" id="MobiDB-lite"/>
    </source>
</evidence>
<feature type="compositionally biased region" description="Basic and acidic residues" evidence="5">
    <location>
        <begin position="301"/>
        <end position="310"/>
    </location>
</feature>
<dbReference type="PROSITE" id="PS51061">
    <property type="entry name" value="R3H"/>
    <property type="match status" value="1"/>
</dbReference>
<dbReference type="SUPFAM" id="SSF52047">
    <property type="entry name" value="RNI-like"/>
    <property type="match status" value="1"/>
</dbReference>
<evidence type="ECO:0000256" key="4">
    <source>
        <dbReference type="PROSITE-ProRule" id="PRU00322"/>
    </source>
</evidence>
<feature type="compositionally biased region" description="Polar residues" evidence="5">
    <location>
        <begin position="1203"/>
        <end position="1213"/>
    </location>
</feature>
<dbReference type="CDD" id="cd02325">
    <property type="entry name" value="R3H"/>
    <property type="match status" value="1"/>
</dbReference>
<dbReference type="PANTHER" id="PTHR13318">
    <property type="entry name" value="PARTNER OF PAIRED, ISOFORM B-RELATED"/>
    <property type="match status" value="1"/>
</dbReference>
<dbReference type="InterPro" id="IPR001374">
    <property type="entry name" value="R3H_dom"/>
</dbReference>
<feature type="compositionally biased region" description="Acidic residues" evidence="5">
    <location>
        <begin position="938"/>
        <end position="952"/>
    </location>
</feature>
<dbReference type="GO" id="GO:0019005">
    <property type="term" value="C:SCF ubiquitin ligase complex"/>
    <property type="evidence" value="ECO:0007669"/>
    <property type="project" value="TreeGrafter"/>
</dbReference>
<feature type="region of interest" description="Disordered" evidence="5">
    <location>
        <begin position="289"/>
        <end position="310"/>
    </location>
</feature>
<feature type="region of interest" description="Disordered" evidence="5">
    <location>
        <begin position="960"/>
        <end position="1030"/>
    </location>
</feature>
<keyword evidence="3" id="KW-0862">Zinc</keyword>
<feature type="compositionally biased region" description="Basic residues" evidence="5">
    <location>
        <begin position="1162"/>
        <end position="1177"/>
    </location>
</feature>
<reference evidence="8" key="1">
    <citation type="submission" date="2021-01" db="EMBL/GenBank/DDBJ databases">
        <authorList>
            <person name="Corre E."/>
            <person name="Pelletier E."/>
            <person name="Niang G."/>
            <person name="Scheremetjew M."/>
            <person name="Finn R."/>
            <person name="Kale V."/>
            <person name="Holt S."/>
            <person name="Cochrane G."/>
            <person name="Meng A."/>
            <person name="Brown T."/>
            <person name="Cohen L."/>
        </authorList>
    </citation>
    <scope>NUCLEOTIDE SEQUENCE</scope>
    <source>
        <strain evidence="8">Isolate 1302-5</strain>
    </source>
</reference>
<dbReference type="Gene3D" id="2.30.30.380">
    <property type="entry name" value="Zn-finger domain of Sec23/24"/>
    <property type="match status" value="1"/>
</dbReference>
<dbReference type="SUPFAM" id="SSF52058">
    <property type="entry name" value="L domain-like"/>
    <property type="match status" value="1"/>
</dbReference>
<keyword evidence="1" id="KW-0479">Metal-binding</keyword>
<dbReference type="InterPro" id="IPR036867">
    <property type="entry name" value="R3H_dom_sf"/>
</dbReference>
<evidence type="ECO:0000256" key="3">
    <source>
        <dbReference type="ARBA" id="ARBA00022833"/>
    </source>
</evidence>
<dbReference type="PROSITE" id="PS01358">
    <property type="entry name" value="ZF_RANBP2_1"/>
    <property type="match status" value="1"/>
</dbReference>
<evidence type="ECO:0008006" key="9">
    <source>
        <dbReference type="Google" id="ProtNLM"/>
    </source>
</evidence>
<dbReference type="GO" id="GO:0003676">
    <property type="term" value="F:nucleic acid binding"/>
    <property type="evidence" value="ECO:0007669"/>
    <property type="project" value="UniProtKB-UniRule"/>
</dbReference>
<feature type="compositionally biased region" description="Basic residues" evidence="5">
    <location>
        <begin position="985"/>
        <end position="998"/>
    </location>
</feature>
<feature type="compositionally biased region" description="Acidic residues" evidence="5">
    <location>
        <begin position="1020"/>
        <end position="1029"/>
    </location>
</feature>
<dbReference type="InterPro" id="IPR032675">
    <property type="entry name" value="LRR_dom_sf"/>
</dbReference>
<evidence type="ECO:0000313" key="8">
    <source>
        <dbReference type="EMBL" id="CAE2247512.1"/>
    </source>
</evidence>
<dbReference type="GO" id="GO:0008270">
    <property type="term" value="F:zinc ion binding"/>
    <property type="evidence" value="ECO:0007669"/>
    <property type="project" value="UniProtKB-KW"/>
</dbReference>
<organism evidence="8">
    <name type="scientific">Odontella aurita</name>
    <dbReference type="NCBI Taxonomy" id="265563"/>
    <lineage>
        <taxon>Eukaryota</taxon>
        <taxon>Sar</taxon>
        <taxon>Stramenopiles</taxon>
        <taxon>Ochrophyta</taxon>
        <taxon>Bacillariophyta</taxon>
        <taxon>Mediophyceae</taxon>
        <taxon>Biddulphiophycidae</taxon>
        <taxon>Eupodiscales</taxon>
        <taxon>Odontellaceae</taxon>
        <taxon>Odontella</taxon>
    </lineage>
</organism>
<feature type="region of interest" description="Disordered" evidence="5">
    <location>
        <begin position="1158"/>
        <end position="1219"/>
    </location>
</feature>
<dbReference type="Pfam" id="PF01424">
    <property type="entry name" value="R3H"/>
    <property type="match status" value="1"/>
</dbReference>
<dbReference type="InterPro" id="IPR001876">
    <property type="entry name" value="Znf_RanBP2"/>
</dbReference>
<dbReference type="GO" id="GO:0031146">
    <property type="term" value="P:SCF-dependent proteasomal ubiquitin-dependent protein catabolic process"/>
    <property type="evidence" value="ECO:0007669"/>
    <property type="project" value="TreeGrafter"/>
</dbReference>